<organism evidence="1 2">
    <name type="scientific">Staphylotrichum longicolle</name>
    <dbReference type="NCBI Taxonomy" id="669026"/>
    <lineage>
        <taxon>Eukaryota</taxon>
        <taxon>Fungi</taxon>
        <taxon>Dikarya</taxon>
        <taxon>Ascomycota</taxon>
        <taxon>Pezizomycotina</taxon>
        <taxon>Sordariomycetes</taxon>
        <taxon>Sordariomycetidae</taxon>
        <taxon>Sordariales</taxon>
        <taxon>Chaetomiaceae</taxon>
        <taxon>Staphylotrichum</taxon>
    </lineage>
</organism>
<dbReference type="AlphaFoldDB" id="A0AAD4F746"/>
<evidence type="ECO:0000313" key="1">
    <source>
        <dbReference type="EMBL" id="KAG7294216.1"/>
    </source>
</evidence>
<dbReference type="Proteomes" id="UP001197093">
    <property type="component" value="Unassembled WGS sequence"/>
</dbReference>
<protein>
    <submittedName>
        <fullName evidence="1">Uncharacterized protein</fullName>
    </submittedName>
</protein>
<evidence type="ECO:0000313" key="2">
    <source>
        <dbReference type="Proteomes" id="UP001197093"/>
    </source>
</evidence>
<dbReference type="EMBL" id="JAHCVI010000001">
    <property type="protein sequence ID" value="KAG7294216.1"/>
    <property type="molecule type" value="Genomic_DNA"/>
</dbReference>
<gene>
    <name evidence="1" type="ORF">NEMBOFW57_004286</name>
</gene>
<comment type="caution">
    <text evidence="1">The sequence shown here is derived from an EMBL/GenBank/DDBJ whole genome shotgun (WGS) entry which is preliminary data.</text>
</comment>
<proteinExistence type="predicted"/>
<name>A0AAD4F746_9PEZI</name>
<sequence length="383" mass="42364">MGMDCLAHFTYKPSELELKRISLPLPRLNIDDDLKSKPISNASDAATNKDFEVPQFEDVDAVERSELQNLVRDGRDIALPWHRNKTIRLGTCLHSSRLHTDNPWADEMQSPFLLAHLYQVPAVLRREFGTTATYKSVETSLQCNTRDHLSVGFGVGVGLPFLASVSVKGHYDSDVMKNTDSNKTSIRASLRTGSVELARAPRLTDQAIAMIRYNGGIEALESRYGDYYVAGYRLGGDTALLLSSSAHATKERKVYGVTVTTEVLFFEASKHWEKAFDTFASGSTLTLLGYDTLAGKNWNERAEGGGEGAARLFDSSKEIGLSTQCLGERLSDILDGMGLQDGAELDAQTCDELIRKGVVVELVLRPVRTLRQAIQWMLQDNII</sequence>
<accession>A0AAD4F746</accession>
<keyword evidence="2" id="KW-1185">Reference proteome</keyword>
<reference evidence="1" key="1">
    <citation type="submission" date="2023-02" db="EMBL/GenBank/DDBJ databases">
        <authorList>
            <person name="Palmer J.M."/>
        </authorList>
    </citation>
    <scope>NUCLEOTIDE SEQUENCE</scope>
    <source>
        <strain evidence="1">FW57</strain>
    </source>
</reference>